<protein>
    <submittedName>
        <fullName evidence="1">Dodecin family protein</fullName>
    </submittedName>
</protein>
<dbReference type="InterPro" id="IPR009923">
    <property type="entry name" value="Dodecin"/>
</dbReference>
<dbReference type="SUPFAM" id="SSF89807">
    <property type="entry name" value="Dodecin-like"/>
    <property type="match status" value="1"/>
</dbReference>
<dbReference type="InterPro" id="IPR036694">
    <property type="entry name" value="Dodecin-like_sf"/>
</dbReference>
<dbReference type="RefSeq" id="WP_380741840.1">
    <property type="nucleotide sequence ID" value="NZ_JBHTLI010000001.1"/>
</dbReference>
<gene>
    <name evidence="1" type="ORF">ACFQ3Q_00420</name>
</gene>
<accession>A0ABW3NMD0</accession>
<dbReference type="Pfam" id="PF07311">
    <property type="entry name" value="Dodecin"/>
    <property type="match status" value="1"/>
</dbReference>
<organism evidence="1 2">
    <name type="scientific">Salegentibacter chungangensis</name>
    <dbReference type="NCBI Taxonomy" id="1335724"/>
    <lineage>
        <taxon>Bacteria</taxon>
        <taxon>Pseudomonadati</taxon>
        <taxon>Bacteroidota</taxon>
        <taxon>Flavobacteriia</taxon>
        <taxon>Flavobacteriales</taxon>
        <taxon>Flavobacteriaceae</taxon>
        <taxon>Salegentibacter</taxon>
    </lineage>
</organism>
<dbReference type="Gene3D" id="3.30.1660.10">
    <property type="entry name" value="Flavin-binding protein dodecin"/>
    <property type="match status" value="1"/>
</dbReference>
<dbReference type="EMBL" id="JBHTLI010000001">
    <property type="protein sequence ID" value="MFD1094199.1"/>
    <property type="molecule type" value="Genomic_DNA"/>
</dbReference>
<proteinExistence type="predicted"/>
<dbReference type="InterPro" id="IPR025543">
    <property type="entry name" value="Dodecin-like"/>
</dbReference>
<sequence length="66" mass="7214">MSVLKVIEVMARSEEGWEAAAAKAVKEASKTVKNIQSVYVKDQTAKVTGDKITEFIVNVKITFQVG</sequence>
<dbReference type="Proteomes" id="UP001597131">
    <property type="component" value="Unassembled WGS sequence"/>
</dbReference>
<keyword evidence="2" id="KW-1185">Reference proteome</keyword>
<name>A0ABW3NMD0_9FLAO</name>
<evidence type="ECO:0000313" key="2">
    <source>
        <dbReference type="Proteomes" id="UP001597131"/>
    </source>
</evidence>
<reference evidence="2" key="1">
    <citation type="journal article" date="2019" name="Int. J. Syst. Evol. Microbiol.">
        <title>The Global Catalogue of Microorganisms (GCM) 10K type strain sequencing project: providing services to taxonomists for standard genome sequencing and annotation.</title>
        <authorList>
            <consortium name="The Broad Institute Genomics Platform"/>
            <consortium name="The Broad Institute Genome Sequencing Center for Infectious Disease"/>
            <person name="Wu L."/>
            <person name="Ma J."/>
        </authorList>
    </citation>
    <scope>NUCLEOTIDE SEQUENCE [LARGE SCALE GENOMIC DNA]</scope>
    <source>
        <strain evidence="2">CCUG 64793</strain>
    </source>
</reference>
<evidence type="ECO:0000313" key="1">
    <source>
        <dbReference type="EMBL" id="MFD1094199.1"/>
    </source>
</evidence>
<comment type="caution">
    <text evidence="1">The sequence shown here is derived from an EMBL/GenBank/DDBJ whole genome shotgun (WGS) entry which is preliminary data.</text>
</comment>